<proteinExistence type="predicted"/>
<dbReference type="SMART" id="SM00387">
    <property type="entry name" value="HATPase_c"/>
    <property type="match status" value="1"/>
</dbReference>
<comment type="catalytic activity">
    <reaction evidence="1">
        <text>ATP + protein L-histidine = ADP + protein N-phospho-L-histidine.</text>
        <dbReference type="EC" id="2.7.13.3"/>
    </reaction>
</comment>
<gene>
    <name evidence="9" type="ORF">IQ260_23135</name>
</gene>
<dbReference type="InterPro" id="IPR005467">
    <property type="entry name" value="His_kinase_dom"/>
</dbReference>
<accession>A0A928ZXY4</accession>
<evidence type="ECO:0000256" key="4">
    <source>
        <dbReference type="ARBA" id="ARBA00022777"/>
    </source>
</evidence>
<keyword evidence="5" id="KW-0902">Two-component regulatory system</keyword>
<dbReference type="EMBL" id="JADEXP010000289">
    <property type="protein sequence ID" value="MBE9069544.1"/>
    <property type="molecule type" value="Genomic_DNA"/>
</dbReference>
<evidence type="ECO:0000313" key="10">
    <source>
        <dbReference type="Proteomes" id="UP000615026"/>
    </source>
</evidence>
<organism evidence="9 10">
    <name type="scientific">Leptolyngbya cf. ectocarpi LEGE 11479</name>
    <dbReference type="NCBI Taxonomy" id="1828722"/>
    <lineage>
        <taxon>Bacteria</taxon>
        <taxon>Bacillati</taxon>
        <taxon>Cyanobacteriota</taxon>
        <taxon>Cyanophyceae</taxon>
        <taxon>Leptolyngbyales</taxon>
        <taxon>Leptolyngbyaceae</taxon>
        <taxon>Leptolyngbya group</taxon>
        <taxon>Leptolyngbya</taxon>
    </lineage>
</organism>
<dbReference type="InterPro" id="IPR001789">
    <property type="entry name" value="Sig_transdc_resp-reg_receiver"/>
</dbReference>
<feature type="domain" description="Response regulatory" evidence="8">
    <location>
        <begin position="16"/>
        <end position="133"/>
    </location>
</feature>
<evidence type="ECO:0000256" key="6">
    <source>
        <dbReference type="PROSITE-ProRule" id="PRU00169"/>
    </source>
</evidence>
<dbReference type="GO" id="GO:0000155">
    <property type="term" value="F:phosphorelay sensor kinase activity"/>
    <property type="evidence" value="ECO:0007669"/>
    <property type="project" value="InterPro"/>
</dbReference>
<dbReference type="Pfam" id="PF00512">
    <property type="entry name" value="HisKA"/>
    <property type="match status" value="1"/>
</dbReference>
<dbReference type="PROSITE" id="PS50110">
    <property type="entry name" value="RESPONSE_REGULATORY"/>
    <property type="match status" value="1"/>
</dbReference>
<dbReference type="Pfam" id="PF02518">
    <property type="entry name" value="HATPase_c"/>
    <property type="match status" value="1"/>
</dbReference>
<dbReference type="SUPFAM" id="SSF47384">
    <property type="entry name" value="Homodimeric domain of signal transducing histidine kinase"/>
    <property type="match status" value="1"/>
</dbReference>
<evidence type="ECO:0000256" key="2">
    <source>
        <dbReference type="ARBA" id="ARBA00012438"/>
    </source>
</evidence>
<feature type="modified residue" description="4-aspartylphosphate" evidence="6">
    <location>
        <position position="68"/>
    </location>
</feature>
<sequence>MTVITPQRKSTVEPLNILLIEDDQGDRDLALAYLKADRSHLYQVTWAESLEVGLEKLHQASFDAIIVDLVLPDSRGVSTAAKICAQSQGIPVIVSSYFDENALATKVIELGAQDYLAKDHMDDITLGQTIHRAIARVKHHTADVAGVRSQAPLTAERQQLQTDIQRLESATATIQALSAQTLDLNTLRQQLIATLSQECRSPATVILLATSTLKTYEQQLEDGQYLSHLQRIEAAVQQLMRLIDNALTLKQAHSQTSLAPIQPINLQHLGQTVISQIQTTIAPSLTLNVLGDCTAVCLDQRTTEQILVQLLTNAVRYSDSSTSVDVTLQCSTRWVKIQVSDQGQGIPVAEQSQIFDAFYRASNVQDLRGAGLGLTIVKALVDLCDGRITLDSIVDEGTTVTVQLPISR</sequence>
<evidence type="ECO:0000256" key="5">
    <source>
        <dbReference type="ARBA" id="ARBA00023012"/>
    </source>
</evidence>
<dbReference type="InterPro" id="IPR003661">
    <property type="entry name" value="HisK_dim/P_dom"/>
</dbReference>
<name>A0A928ZXY4_LEPEC</name>
<dbReference type="SUPFAM" id="SSF55874">
    <property type="entry name" value="ATPase domain of HSP90 chaperone/DNA topoisomerase II/histidine kinase"/>
    <property type="match status" value="1"/>
</dbReference>
<dbReference type="PANTHER" id="PTHR43547">
    <property type="entry name" value="TWO-COMPONENT HISTIDINE KINASE"/>
    <property type="match status" value="1"/>
</dbReference>
<dbReference type="SMART" id="SM00448">
    <property type="entry name" value="REC"/>
    <property type="match status" value="1"/>
</dbReference>
<dbReference type="SUPFAM" id="SSF52172">
    <property type="entry name" value="CheY-like"/>
    <property type="match status" value="1"/>
</dbReference>
<dbReference type="SMART" id="SM00388">
    <property type="entry name" value="HisKA"/>
    <property type="match status" value="1"/>
</dbReference>
<dbReference type="AlphaFoldDB" id="A0A928ZXY4"/>
<dbReference type="InterPro" id="IPR004358">
    <property type="entry name" value="Sig_transdc_His_kin-like_C"/>
</dbReference>
<dbReference type="PROSITE" id="PS50109">
    <property type="entry name" value="HIS_KIN"/>
    <property type="match status" value="1"/>
</dbReference>
<evidence type="ECO:0000259" key="8">
    <source>
        <dbReference type="PROSITE" id="PS50110"/>
    </source>
</evidence>
<dbReference type="Gene3D" id="3.40.50.2300">
    <property type="match status" value="1"/>
</dbReference>
<dbReference type="InterPro" id="IPR036097">
    <property type="entry name" value="HisK_dim/P_sf"/>
</dbReference>
<dbReference type="PRINTS" id="PR00344">
    <property type="entry name" value="BCTRLSENSOR"/>
</dbReference>
<keyword evidence="3 6" id="KW-0597">Phosphoprotein</keyword>
<dbReference type="Gene3D" id="3.30.565.10">
    <property type="entry name" value="Histidine kinase-like ATPase, C-terminal domain"/>
    <property type="match status" value="1"/>
</dbReference>
<dbReference type="Gene3D" id="1.10.287.130">
    <property type="match status" value="1"/>
</dbReference>
<evidence type="ECO:0000256" key="1">
    <source>
        <dbReference type="ARBA" id="ARBA00000085"/>
    </source>
</evidence>
<comment type="caution">
    <text evidence="9">The sequence shown here is derived from an EMBL/GenBank/DDBJ whole genome shotgun (WGS) entry which is preliminary data.</text>
</comment>
<reference evidence="9" key="1">
    <citation type="submission" date="2020-10" db="EMBL/GenBank/DDBJ databases">
        <authorList>
            <person name="Castelo-Branco R."/>
            <person name="Eusebio N."/>
            <person name="Adriana R."/>
            <person name="Vieira A."/>
            <person name="Brugerolle De Fraissinette N."/>
            <person name="Rezende De Castro R."/>
            <person name="Schneider M.P."/>
            <person name="Vasconcelos V."/>
            <person name="Leao P.N."/>
        </authorList>
    </citation>
    <scope>NUCLEOTIDE SEQUENCE</scope>
    <source>
        <strain evidence="9">LEGE 11479</strain>
    </source>
</reference>
<feature type="domain" description="Histidine kinase" evidence="7">
    <location>
        <begin position="194"/>
        <end position="408"/>
    </location>
</feature>
<evidence type="ECO:0000256" key="3">
    <source>
        <dbReference type="ARBA" id="ARBA00022553"/>
    </source>
</evidence>
<dbReference type="CDD" id="cd00156">
    <property type="entry name" value="REC"/>
    <property type="match status" value="1"/>
</dbReference>
<dbReference type="Proteomes" id="UP000615026">
    <property type="component" value="Unassembled WGS sequence"/>
</dbReference>
<dbReference type="CDD" id="cd00082">
    <property type="entry name" value="HisKA"/>
    <property type="match status" value="1"/>
</dbReference>
<dbReference type="CDD" id="cd00075">
    <property type="entry name" value="HATPase"/>
    <property type="match status" value="1"/>
</dbReference>
<keyword evidence="4 9" id="KW-0808">Transferase</keyword>
<dbReference type="RefSeq" id="WP_193995441.1">
    <property type="nucleotide sequence ID" value="NZ_JADEXP010000289.1"/>
</dbReference>
<dbReference type="PANTHER" id="PTHR43547:SF2">
    <property type="entry name" value="HYBRID SIGNAL TRANSDUCTION HISTIDINE KINASE C"/>
    <property type="match status" value="1"/>
</dbReference>
<dbReference type="InterPro" id="IPR011006">
    <property type="entry name" value="CheY-like_superfamily"/>
</dbReference>
<dbReference type="EC" id="2.7.13.3" evidence="2"/>
<dbReference type="InterPro" id="IPR036890">
    <property type="entry name" value="HATPase_C_sf"/>
</dbReference>
<keyword evidence="4 9" id="KW-0418">Kinase</keyword>
<keyword evidence="10" id="KW-1185">Reference proteome</keyword>
<dbReference type="Pfam" id="PF00072">
    <property type="entry name" value="Response_reg"/>
    <property type="match status" value="1"/>
</dbReference>
<evidence type="ECO:0000313" key="9">
    <source>
        <dbReference type="EMBL" id="MBE9069544.1"/>
    </source>
</evidence>
<protein>
    <recommendedName>
        <fullName evidence="2">histidine kinase</fullName>
        <ecNumber evidence="2">2.7.13.3</ecNumber>
    </recommendedName>
</protein>
<evidence type="ECO:0000259" key="7">
    <source>
        <dbReference type="PROSITE" id="PS50109"/>
    </source>
</evidence>
<dbReference type="InterPro" id="IPR003594">
    <property type="entry name" value="HATPase_dom"/>
</dbReference>